<evidence type="ECO:0000256" key="10">
    <source>
        <dbReference type="ARBA" id="ARBA00023273"/>
    </source>
</evidence>
<dbReference type="STRING" id="6211.A0A068Y6Z0"/>
<dbReference type="GO" id="GO:0005813">
    <property type="term" value="C:centrosome"/>
    <property type="evidence" value="ECO:0007669"/>
    <property type="project" value="TreeGrafter"/>
</dbReference>
<evidence type="ECO:0000256" key="9">
    <source>
        <dbReference type="ARBA" id="ARBA00023212"/>
    </source>
</evidence>
<dbReference type="EMBL" id="LN902841">
    <property type="protein sequence ID" value="CDS40541.1"/>
    <property type="molecule type" value="Genomic_DNA"/>
</dbReference>
<reference evidence="12" key="2">
    <citation type="submission" date="2015-11" db="EMBL/GenBank/DDBJ databases">
        <authorList>
            <person name="Zhang Y."/>
            <person name="Guo Z."/>
        </authorList>
    </citation>
    <scope>NUCLEOTIDE SEQUENCE</scope>
</reference>
<dbReference type="OMA" id="QWETTID"/>
<dbReference type="GO" id="GO:0097712">
    <property type="term" value="P:vesicle targeting, trans-Golgi to periciliary membrane compartment"/>
    <property type="evidence" value="ECO:0007669"/>
    <property type="project" value="TreeGrafter"/>
</dbReference>
<dbReference type="PANTHER" id="PTHR31539:SF1">
    <property type="entry name" value="CENTROSOMAL PROTEIN OF 19 KDA"/>
    <property type="match status" value="1"/>
</dbReference>
<evidence type="ECO:0000256" key="11">
    <source>
        <dbReference type="SAM" id="MobiDB-lite"/>
    </source>
</evidence>
<dbReference type="Pfam" id="PF14933">
    <property type="entry name" value="CEP19"/>
    <property type="match status" value="1"/>
</dbReference>
<comment type="subcellular location">
    <subcellularLocation>
        <location evidence="2">Cytoplasm</location>
        <location evidence="2">Cytoskeleton</location>
        <location evidence="2">Cilium basal body</location>
    </subcellularLocation>
    <subcellularLocation>
        <location evidence="1">Cytoplasm</location>
        <location evidence="1">Cytoskeleton</location>
        <location evidence="1">Microtubule organizing center</location>
        <location evidence="1">Centrosome</location>
        <location evidence="1">Centriole</location>
    </subcellularLocation>
    <subcellularLocation>
        <location evidence="3">Cytoplasm</location>
        <location evidence="3">Cytoskeleton</location>
        <location evidence="3">Spindle</location>
    </subcellularLocation>
</comment>
<dbReference type="Proteomes" id="UP000017246">
    <property type="component" value="Unassembled WGS sequence"/>
</dbReference>
<name>A0A068Y6Z0_ECHMU</name>
<accession>A0A068Y6Z0</accession>
<keyword evidence="10" id="KW-0966">Cell projection</keyword>
<evidence type="ECO:0000256" key="3">
    <source>
        <dbReference type="ARBA" id="ARBA00004186"/>
    </source>
</evidence>
<dbReference type="AlphaFoldDB" id="A0A068Y6Z0"/>
<evidence type="ECO:0000256" key="5">
    <source>
        <dbReference type="ARBA" id="ARBA00022015"/>
    </source>
</evidence>
<evidence type="ECO:0000313" key="12">
    <source>
        <dbReference type="EMBL" id="CDS40541.1"/>
    </source>
</evidence>
<feature type="region of interest" description="Disordered" evidence="11">
    <location>
        <begin position="67"/>
        <end position="132"/>
    </location>
</feature>
<dbReference type="PANTHER" id="PTHR31539">
    <property type="entry name" value="CENTROSOMAL PROTEIN OF 19K CEP19"/>
    <property type="match status" value="1"/>
</dbReference>
<feature type="compositionally biased region" description="Basic and acidic residues" evidence="11">
    <location>
        <begin position="67"/>
        <end position="91"/>
    </location>
</feature>
<dbReference type="GO" id="GO:0000922">
    <property type="term" value="C:spindle pole"/>
    <property type="evidence" value="ECO:0007669"/>
    <property type="project" value="TreeGrafter"/>
</dbReference>
<dbReference type="GO" id="GO:0005814">
    <property type="term" value="C:centriole"/>
    <property type="evidence" value="ECO:0007669"/>
    <property type="project" value="UniProtKB-SubCell"/>
</dbReference>
<organism evidence="12 13">
    <name type="scientific">Echinococcus multilocularis</name>
    <name type="common">Fox tapeworm</name>
    <dbReference type="NCBI Taxonomy" id="6211"/>
    <lineage>
        <taxon>Eukaryota</taxon>
        <taxon>Metazoa</taxon>
        <taxon>Spiralia</taxon>
        <taxon>Lophotrochozoa</taxon>
        <taxon>Platyhelminthes</taxon>
        <taxon>Cestoda</taxon>
        <taxon>Eucestoda</taxon>
        <taxon>Cyclophyllidea</taxon>
        <taxon>Taeniidae</taxon>
        <taxon>Echinococcus</taxon>
    </lineage>
</organism>
<keyword evidence="6" id="KW-0963">Cytoplasm</keyword>
<dbReference type="GO" id="GO:0034454">
    <property type="term" value="P:microtubule anchoring at centrosome"/>
    <property type="evidence" value="ECO:0007669"/>
    <property type="project" value="TreeGrafter"/>
</dbReference>
<evidence type="ECO:0000256" key="6">
    <source>
        <dbReference type="ARBA" id="ARBA00022490"/>
    </source>
</evidence>
<evidence type="ECO:0000256" key="7">
    <source>
        <dbReference type="ARBA" id="ARBA00022794"/>
    </source>
</evidence>
<reference evidence="12" key="1">
    <citation type="journal article" date="2013" name="Nature">
        <title>The genomes of four tapeworm species reveal adaptations to parasitism.</title>
        <authorList>
            <person name="Tsai I.J."/>
            <person name="Zarowiecki M."/>
            <person name="Holroyd N."/>
            <person name="Garciarrubio A."/>
            <person name="Sanchez-Flores A."/>
            <person name="Brooks K.L."/>
            <person name="Tracey A."/>
            <person name="Bobes R.J."/>
            <person name="Fragoso G."/>
            <person name="Sciutto E."/>
            <person name="Aslett M."/>
            <person name="Beasley H."/>
            <person name="Bennett H.M."/>
            <person name="Cai J."/>
            <person name="Camicia F."/>
            <person name="Clark R."/>
            <person name="Cucher M."/>
            <person name="De Silva N."/>
            <person name="Day T.A."/>
            <person name="Deplazes P."/>
            <person name="Estrada K."/>
            <person name="Fernandez C."/>
            <person name="Holland P.W."/>
            <person name="Hou J."/>
            <person name="Hu S."/>
            <person name="Huckvale T."/>
            <person name="Hung S.S."/>
            <person name="Kamenetzky L."/>
            <person name="Keane J.A."/>
            <person name="Kiss F."/>
            <person name="Koziol U."/>
            <person name="Lambert O."/>
            <person name="Liu K."/>
            <person name="Luo X."/>
            <person name="Luo Y."/>
            <person name="Macchiaroli N."/>
            <person name="Nichol S."/>
            <person name="Paps J."/>
            <person name="Parkinson J."/>
            <person name="Pouchkina-Stantcheva N."/>
            <person name="Riddiford N."/>
            <person name="Rosenzvit M."/>
            <person name="Salinas G."/>
            <person name="Wasmuth J.D."/>
            <person name="Zamanian M."/>
            <person name="Zheng Y."/>
            <person name="Cai X."/>
            <person name="Soberon X."/>
            <person name="Olson P.D."/>
            <person name="Laclette J.P."/>
            <person name="Brehm K."/>
            <person name="Berriman M."/>
            <person name="Garciarrubio A."/>
            <person name="Bobes R.J."/>
            <person name="Fragoso G."/>
            <person name="Sanchez-Flores A."/>
            <person name="Estrada K."/>
            <person name="Cevallos M.A."/>
            <person name="Morett E."/>
            <person name="Gonzalez V."/>
            <person name="Portillo T."/>
            <person name="Ochoa-Leyva A."/>
            <person name="Jose M.V."/>
            <person name="Sciutto E."/>
            <person name="Landa A."/>
            <person name="Jimenez L."/>
            <person name="Valdes V."/>
            <person name="Carrero J.C."/>
            <person name="Larralde C."/>
            <person name="Morales-Montor J."/>
            <person name="Limon-Lason J."/>
            <person name="Soberon X."/>
            <person name="Laclette J.P."/>
        </authorList>
    </citation>
    <scope>NUCLEOTIDE SEQUENCE [LARGE SCALE GENOMIC DNA]</scope>
</reference>
<evidence type="ECO:0000256" key="4">
    <source>
        <dbReference type="ARBA" id="ARBA00009371"/>
    </source>
</evidence>
<dbReference type="InterPro" id="IPR029412">
    <property type="entry name" value="CEP19"/>
</dbReference>
<evidence type="ECO:0000313" key="13">
    <source>
        <dbReference type="Proteomes" id="UP000017246"/>
    </source>
</evidence>
<comment type="similarity">
    <text evidence="4">Belongs to the CEP19 family.</text>
</comment>
<keyword evidence="9" id="KW-0206">Cytoskeleton</keyword>
<keyword evidence="13" id="KW-1185">Reference proteome</keyword>
<evidence type="ECO:0000256" key="1">
    <source>
        <dbReference type="ARBA" id="ARBA00004114"/>
    </source>
</evidence>
<dbReference type="OrthoDB" id="2163581at2759"/>
<sequence>MKLHRISIRHSNDGQHLISYIDKLYSSQQHGALLGSIPRAQVMRLIYILRDLENGVPLDQSLRRNDEVERVSPTEDLNKETDEVVERKKTVMNEQYENNLIRPGDSNFEYDLPVDFPEQRETSGWDSDISDF</sequence>
<evidence type="ECO:0000256" key="2">
    <source>
        <dbReference type="ARBA" id="ARBA00004120"/>
    </source>
</evidence>
<keyword evidence="7" id="KW-0970">Cilium biogenesis/degradation</keyword>
<protein>
    <recommendedName>
        <fullName evidence="5">Centrosomal protein of 19 kDa</fullName>
    </recommendedName>
</protein>
<gene>
    <name evidence="12" type="ORF">EmuJ_000813600</name>
</gene>
<proteinExistence type="inferred from homology"/>
<keyword evidence="8" id="KW-0969">Cilium</keyword>
<evidence type="ECO:0000256" key="8">
    <source>
        <dbReference type="ARBA" id="ARBA00023069"/>
    </source>
</evidence>
<dbReference type="GO" id="GO:0036064">
    <property type="term" value="C:ciliary basal body"/>
    <property type="evidence" value="ECO:0007669"/>
    <property type="project" value="TreeGrafter"/>
</dbReference>